<dbReference type="PROSITE" id="PS50843">
    <property type="entry name" value="EXPANSIN_CBD"/>
    <property type="match status" value="1"/>
</dbReference>
<evidence type="ECO:0000313" key="12">
    <source>
        <dbReference type="Proteomes" id="UP000006727"/>
    </source>
</evidence>
<evidence type="ECO:0000259" key="7">
    <source>
        <dbReference type="PROSITE" id="PS50842"/>
    </source>
</evidence>
<accession>Q84V43</accession>
<dbReference type="PaxDb" id="3218-PP1S25_294V6.1"/>
<reference evidence="11" key="4">
    <citation type="submission" date="2020-12" db="UniProtKB">
        <authorList>
            <consortium name="EnsemblPlants"/>
        </authorList>
    </citation>
    <scope>IDENTIFICATION</scope>
</reference>
<evidence type="ECO:0000313" key="11">
    <source>
        <dbReference type="EnsemblPlants" id="Pp3c3_16280V3.1"/>
    </source>
</evidence>
<evidence type="ECO:0000256" key="5">
    <source>
        <dbReference type="ARBA" id="ARBA00023136"/>
    </source>
</evidence>
<dbReference type="EnsemblPlants" id="Pp3c3_16280V3.1">
    <property type="protein sequence ID" value="Pp3c3_16280V3.1"/>
    <property type="gene ID" value="Pp3c3_16280"/>
</dbReference>
<gene>
    <name evidence="9" type="primary">Exp4</name>
    <name evidence="11" type="synonym">LOC112280081</name>
    <name evidence="10" type="ORF">PHYPA_004506</name>
</gene>
<evidence type="ECO:0000259" key="8">
    <source>
        <dbReference type="PROSITE" id="PS50843"/>
    </source>
</evidence>
<reference evidence="9" key="1">
    <citation type="submission" date="2002-01" db="EMBL/GenBank/DDBJ databases">
        <title>Expansins in the bryophyte Physcomitrella patens.</title>
        <authorList>
            <person name="Schipper O.S."/>
            <person name="Schaefer D.G."/>
            <person name="Reski R."/>
            <person name="Fleming A.J."/>
        </authorList>
    </citation>
    <scope>NUCLEOTIDE SEQUENCE</scope>
</reference>
<dbReference type="CDD" id="cd22274">
    <property type="entry name" value="DPBB_EXPA_N"/>
    <property type="match status" value="1"/>
</dbReference>
<dbReference type="PRINTS" id="PR01225">
    <property type="entry name" value="EXPANSNFAMLY"/>
</dbReference>
<keyword evidence="6" id="KW-0961">Cell wall biogenesis/degradation</keyword>
<feature type="chain" id="PRO_5014311975" description="Expansin" evidence="6">
    <location>
        <begin position="27"/>
        <end position="255"/>
    </location>
</feature>
<name>Q84V43_PHYPA</name>
<dbReference type="InterPro" id="IPR007112">
    <property type="entry name" value="Expansin/allergen_DPBB_dom"/>
</dbReference>
<dbReference type="Gramene" id="Pp3c3_16280V3.2">
    <property type="protein sequence ID" value="Pp3c3_16280V3.2"/>
    <property type="gene ID" value="Pp3c3_16280"/>
</dbReference>
<dbReference type="GO" id="GO:0016020">
    <property type="term" value="C:membrane"/>
    <property type="evidence" value="ECO:0007669"/>
    <property type="project" value="UniProtKB-SubCell"/>
</dbReference>
<feature type="domain" description="Expansin-like EG45" evidence="7">
    <location>
        <begin position="49"/>
        <end position="163"/>
    </location>
</feature>
<evidence type="ECO:0000256" key="3">
    <source>
        <dbReference type="ARBA" id="ARBA00022525"/>
    </source>
</evidence>
<reference evidence="10 12" key="2">
    <citation type="journal article" date="2008" name="Science">
        <title>The Physcomitrella genome reveals evolutionary insights into the conquest of land by plants.</title>
        <authorList>
            <person name="Rensing S."/>
            <person name="Lang D."/>
            <person name="Zimmer A."/>
            <person name="Terry A."/>
            <person name="Salamov A."/>
            <person name="Shapiro H."/>
            <person name="Nishiyama T."/>
            <person name="Perroud P.-F."/>
            <person name="Lindquist E."/>
            <person name="Kamisugi Y."/>
            <person name="Tanahashi T."/>
            <person name="Sakakibara K."/>
            <person name="Fujita T."/>
            <person name="Oishi K."/>
            <person name="Shin-I T."/>
            <person name="Kuroki Y."/>
            <person name="Toyoda A."/>
            <person name="Suzuki Y."/>
            <person name="Hashimoto A."/>
            <person name="Yamaguchi K."/>
            <person name="Sugano A."/>
            <person name="Kohara Y."/>
            <person name="Fujiyama A."/>
            <person name="Anterola A."/>
            <person name="Aoki S."/>
            <person name="Ashton N."/>
            <person name="Barbazuk W.B."/>
            <person name="Barker E."/>
            <person name="Bennetzen J."/>
            <person name="Bezanilla M."/>
            <person name="Blankenship R."/>
            <person name="Cho S.H."/>
            <person name="Dutcher S."/>
            <person name="Estelle M."/>
            <person name="Fawcett J.A."/>
            <person name="Gundlach H."/>
            <person name="Hanada K."/>
            <person name="Heyl A."/>
            <person name="Hicks K.A."/>
            <person name="Hugh J."/>
            <person name="Lohr M."/>
            <person name="Mayer K."/>
            <person name="Melkozernov A."/>
            <person name="Murata T."/>
            <person name="Nelson D."/>
            <person name="Pils B."/>
            <person name="Prigge M."/>
            <person name="Reiss B."/>
            <person name="Renner T."/>
            <person name="Rombauts S."/>
            <person name="Rushton P."/>
            <person name="Sanderfoot A."/>
            <person name="Schween G."/>
            <person name="Shiu S.-H."/>
            <person name="Stueber K."/>
            <person name="Theodoulou F.L."/>
            <person name="Tu H."/>
            <person name="Van de Peer Y."/>
            <person name="Verrier P.J."/>
            <person name="Waters E."/>
            <person name="Wood A."/>
            <person name="Yang L."/>
            <person name="Cove D."/>
            <person name="Cuming A."/>
            <person name="Hasebe M."/>
            <person name="Lucas S."/>
            <person name="Mishler D.B."/>
            <person name="Reski R."/>
            <person name="Grigoriev I."/>
            <person name="Quatrano R.S."/>
            <person name="Boore J.L."/>
        </authorList>
    </citation>
    <scope>NUCLEOTIDE SEQUENCE [LARGE SCALE GENOMIC DNA]</scope>
    <source>
        <strain evidence="11 12">cv. Gransden 2004</strain>
    </source>
</reference>
<dbReference type="SUPFAM" id="SSF49590">
    <property type="entry name" value="PHL pollen allergen"/>
    <property type="match status" value="1"/>
</dbReference>
<dbReference type="InterPro" id="IPR036749">
    <property type="entry name" value="Expansin_CBD_sf"/>
</dbReference>
<reference evidence="10 12" key="3">
    <citation type="journal article" date="2018" name="Plant J.">
        <title>The Physcomitrella patens chromosome-scale assembly reveals moss genome structure and evolution.</title>
        <authorList>
            <person name="Lang D."/>
            <person name="Ullrich K.K."/>
            <person name="Murat F."/>
            <person name="Fuchs J."/>
            <person name="Jenkins J."/>
            <person name="Haas F.B."/>
            <person name="Piednoel M."/>
            <person name="Gundlach H."/>
            <person name="Van Bel M."/>
            <person name="Meyberg R."/>
            <person name="Vives C."/>
            <person name="Morata J."/>
            <person name="Symeonidi A."/>
            <person name="Hiss M."/>
            <person name="Muchero W."/>
            <person name="Kamisugi Y."/>
            <person name="Saleh O."/>
            <person name="Blanc G."/>
            <person name="Decker E.L."/>
            <person name="van Gessel N."/>
            <person name="Grimwood J."/>
            <person name="Hayes R.D."/>
            <person name="Graham S.W."/>
            <person name="Gunter L.E."/>
            <person name="McDaniel S.F."/>
            <person name="Hoernstein S.N.W."/>
            <person name="Larsson A."/>
            <person name="Li F.W."/>
            <person name="Perroud P.F."/>
            <person name="Phillips J."/>
            <person name="Ranjan P."/>
            <person name="Rokshar D.S."/>
            <person name="Rothfels C.J."/>
            <person name="Schneider L."/>
            <person name="Shu S."/>
            <person name="Stevenson D.W."/>
            <person name="Thummler F."/>
            <person name="Tillich M."/>
            <person name="Villarreal Aguilar J.C."/>
            <person name="Widiez T."/>
            <person name="Wong G.K."/>
            <person name="Wymore A."/>
            <person name="Zhang Y."/>
            <person name="Zimmer A.D."/>
            <person name="Quatrano R.S."/>
            <person name="Mayer K.F.X."/>
            <person name="Goodstein D."/>
            <person name="Casacuberta J.M."/>
            <person name="Vandepoele K."/>
            <person name="Reski R."/>
            <person name="Cuming A.C."/>
            <person name="Tuskan G.A."/>
            <person name="Maumus F."/>
            <person name="Salse J."/>
            <person name="Schmutz J."/>
            <person name="Rensing S.A."/>
        </authorList>
    </citation>
    <scope>NUCLEOTIDE SEQUENCE [LARGE SCALE GENOMIC DNA]</scope>
    <source>
        <strain evidence="11 12">cv. Gransden 2004</strain>
    </source>
</reference>
<dbReference type="OMA" id="GLCTEAY"/>
<dbReference type="PRINTS" id="PR01226">
    <property type="entry name" value="EXPANSIN"/>
</dbReference>
<dbReference type="EMBL" id="AY074817">
    <property type="protein sequence ID" value="AAL71870.1"/>
    <property type="molecule type" value="Genomic_DNA"/>
</dbReference>
<dbReference type="Pfam" id="PF03330">
    <property type="entry name" value="DPBB_1"/>
    <property type="match status" value="1"/>
</dbReference>
<dbReference type="EnsemblPlants" id="Pp3c3_16280V3.2">
    <property type="protein sequence ID" value="Pp3c3_16280V3.2"/>
    <property type="gene ID" value="Pp3c3_16280"/>
</dbReference>
<keyword evidence="3 6" id="KW-0964">Secreted</keyword>
<accession>A9RSE2</accession>
<dbReference type="EMBL" id="ABEU02000003">
    <property type="protein sequence ID" value="PNR57512.1"/>
    <property type="molecule type" value="Genomic_DNA"/>
</dbReference>
<proteinExistence type="inferred from homology"/>
<protein>
    <recommendedName>
        <fullName evidence="6">Expansin</fullName>
    </recommendedName>
</protein>
<dbReference type="InterPro" id="IPR036908">
    <property type="entry name" value="RlpA-like_sf"/>
</dbReference>
<keyword evidence="4 6" id="KW-0732">Signal</keyword>
<dbReference type="AlphaFoldDB" id="Q84V43"/>
<dbReference type="HOGENOM" id="CLU_027462_0_1_1"/>
<dbReference type="eggNOG" id="ENOG502QPUJ">
    <property type="taxonomic scope" value="Eukaryota"/>
</dbReference>
<evidence type="ECO:0000256" key="6">
    <source>
        <dbReference type="RuleBase" id="RU365023"/>
    </source>
</evidence>
<dbReference type="InterPro" id="IPR007118">
    <property type="entry name" value="Expan_Lol_pI"/>
</dbReference>
<keyword evidence="12" id="KW-1185">Reference proteome</keyword>
<sequence>MGSICSMKFPILMVAFLALGLPSVLGAPYGWKDAHITYYGSPNGGGTQGGACGYQNTYALGYGSFTAALSAPLFQGGAACGGCYQLKCAPVRETRTVHNWCWSYSRSIVVTATNLCPPGSHGGWCAWRPHFDLPMPAFTSLAKQVGGVAPVFYRRVRCAKRGGVRFTIGGNPYFLMVLIHNVGGAGDIRSVRIKGQYSGWVTMFRNWGSLWTCRTKLSGPLSFMITTSDGRTLVSNRAVGSWWKFGQTWEGSQFR</sequence>
<dbReference type="SMART" id="SM00837">
    <property type="entry name" value="DPBB_1"/>
    <property type="match status" value="1"/>
</dbReference>
<dbReference type="Proteomes" id="UP000006727">
    <property type="component" value="Chromosome 3"/>
</dbReference>
<dbReference type="Gene3D" id="2.60.40.760">
    <property type="entry name" value="Expansin, cellulose-binding-like domain"/>
    <property type="match status" value="1"/>
</dbReference>
<evidence type="ECO:0000313" key="10">
    <source>
        <dbReference type="EMBL" id="PNR57512.1"/>
    </source>
</evidence>
<dbReference type="Gramene" id="Pp3c3_16280V3.1">
    <property type="protein sequence ID" value="Pp3c3_16280V3.1"/>
    <property type="gene ID" value="Pp3c3_16280"/>
</dbReference>
<feature type="signal peptide" evidence="6">
    <location>
        <begin position="1"/>
        <end position="26"/>
    </location>
</feature>
<keyword evidence="5" id="KW-0472">Membrane</keyword>
<comment type="function">
    <text evidence="6">Causes loosening and extension of plant cell walls by disrupting non-covalent bonding between cellulose microfibrils and matrix glucans. No enzymatic activity has been found.</text>
</comment>
<keyword evidence="2 6" id="KW-0134">Cell wall</keyword>
<dbReference type="InterPro" id="IPR009009">
    <property type="entry name" value="RlpA-like_DPBB"/>
</dbReference>
<dbReference type="OrthoDB" id="5823761at2759"/>
<accession>E1C9R3</accession>
<evidence type="ECO:0000256" key="2">
    <source>
        <dbReference type="ARBA" id="ARBA00022512"/>
    </source>
</evidence>
<dbReference type="Gene3D" id="2.40.40.10">
    <property type="entry name" value="RlpA-like domain"/>
    <property type="match status" value="1"/>
</dbReference>
<dbReference type="PANTHER" id="PTHR31867">
    <property type="entry name" value="EXPANSIN-A15"/>
    <property type="match status" value="1"/>
</dbReference>
<comment type="similarity">
    <text evidence="1 6">Belongs to the expansin family. Expansin A subfamily.</text>
</comment>
<dbReference type="GO" id="GO:0005576">
    <property type="term" value="C:extracellular region"/>
    <property type="evidence" value="ECO:0007669"/>
    <property type="project" value="InterPro"/>
</dbReference>
<feature type="domain" description="Expansin-like CBD" evidence="8">
    <location>
        <begin position="173"/>
        <end position="251"/>
    </location>
</feature>
<evidence type="ECO:0000256" key="4">
    <source>
        <dbReference type="ARBA" id="ARBA00022729"/>
    </source>
</evidence>
<dbReference type="Pfam" id="PF01357">
    <property type="entry name" value="Expansin_C"/>
    <property type="match status" value="1"/>
</dbReference>
<dbReference type="GO" id="GO:0009664">
    <property type="term" value="P:plant-type cell wall organization"/>
    <property type="evidence" value="ECO:0007669"/>
    <property type="project" value="InterPro"/>
</dbReference>
<dbReference type="InterPro" id="IPR007117">
    <property type="entry name" value="Expansin_CBD"/>
</dbReference>
<dbReference type="SUPFAM" id="SSF50685">
    <property type="entry name" value="Barwin-like endoglucanases"/>
    <property type="match status" value="1"/>
</dbReference>
<comment type="subcellular location">
    <subcellularLocation>
        <location evidence="6">Secreted</location>
        <location evidence="6">Cell wall</location>
    </subcellularLocation>
    <subcellularLocation>
        <location evidence="6">Membrane</location>
        <topology evidence="6">Peripheral membrane protein</topology>
    </subcellularLocation>
</comment>
<evidence type="ECO:0000313" key="9">
    <source>
        <dbReference type="EMBL" id="AAL71870.1"/>
    </source>
</evidence>
<dbReference type="PROSITE" id="PS50842">
    <property type="entry name" value="EXPANSIN_EG45"/>
    <property type="match status" value="1"/>
</dbReference>
<organism evidence="9">
    <name type="scientific">Physcomitrium patens</name>
    <name type="common">Spreading-leaved earth moss</name>
    <name type="synonym">Physcomitrella patens</name>
    <dbReference type="NCBI Taxonomy" id="3218"/>
    <lineage>
        <taxon>Eukaryota</taxon>
        <taxon>Viridiplantae</taxon>
        <taxon>Streptophyta</taxon>
        <taxon>Embryophyta</taxon>
        <taxon>Bryophyta</taxon>
        <taxon>Bryophytina</taxon>
        <taxon>Bryopsida</taxon>
        <taxon>Funariidae</taxon>
        <taxon>Funariales</taxon>
        <taxon>Funariaceae</taxon>
        <taxon>Physcomitrium</taxon>
    </lineage>
</organism>
<evidence type="ECO:0000256" key="1">
    <source>
        <dbReference type="ARBA" id="ARBA00005392"/>
    </source>
</evidence>
<dbReference type="InterPro" id="IPR002963">
    <property type="entry name" value="Expansin"/>
</dbReference>